<dbReference type="PROSITE" id="PS01124">
    <property type="entry name" value="HTH_ARAC_FAMILY_2"/>
    <property type="match status" value="1"/>
</dbReference>
<gene>
    <name evidence="5" type="ORF">RSA3_05410</name>
</gene>
<feature type="domain" description="HTH araC/xylS-type" evidence="4">
    <location>
        <begin position="187"/>
        <end position="284"/>
    </location>
</feature>
<protein>
    <recommendedName>
        <fullName evidence="4">HTH araC/xylS-type domain-containing protein</fullName>
    </recommendedName>
</protein>
<dbReference type="InterPro" id="IPR050204">
    <property type="entry name" value="AraC_XylS_family_regulators"/>
</dbReference>
<evidence type="ECO:0000313" key="6">
    <source>
        <dbReference type="Proteomes" id="UP000072189"/>
    </source>
</evidence>
<evidence type="ECO:0000259" key="4">
    <source>
        <dbReference type="PROSITE" id="PS01124"/>
    </source>
</evidence>
<evidence type="ECO:0000313" key="5">
    <source>
        <dbReference type="EMBL" id="KTS13296.1"/>
    </source>
</evidence>
<dbReference type="Pfam" id="PF12833">
    <property type="entry name" value="HTH_18"/>
    <property type="match status" value="1"/>
</dbReference>
<dbReference type="Gene3D" id="1.10.10.60">
    <property type="entry name" value="Homeodomain-like"/>
    <property type="match status" value="2"/>
</dbReference>
<keyword evidence="3" id="KW-0804">Transcription</keyword>
<proteinExistence type="predicted"/>
<keyword evidence="2" id="KW-0238">DNA-binding</keyword>
<comment type="caution">
    <text evidence="5">The sequence shown here is derived from an EMBL/GenBank/DDBJ whole genome shotgun (WGS) entry which is preliminary data.</text>
</comment>
<dbReference type="PATRIC" id="fig|2033.7.peg.1664"/>
<accession>A0A147F9Q4</accession>
<dbReference type="Proteomes" id="UP000072189">
    <property type="component" value="Unassembled WGS sequence"/>
</dbReference>
<evidence type="ECO:0000256" key="3">
    <source>
        <dbReference type="ARBA" id="ARBA00023163"/>
    </source>
</evidence>
<dbReference type="SMART" id="SM00342">
    <property type="entry name" value="HTH_ARAC"/>
    <property type="match status" value="1"/>
</dbReference>
<dbReference type="InterPro" id="IPR020449">
    <property type="entry name" value="Tscrpt_reg_AraC-type_HTH"/>
</dbReference>
<dbReference type="PANTHER" id="PTHR46796:SF7">
    <property type="entry name" value="ARAC FAMILY TRANSCRIPTIONAL REGULATOR"/>
    <property type="match status" value="1"/>
</dbReference>
<dbReference type="PRINTS" id="PR00032">
    <property type="entry name" value="HTHARAC"/>
</dbReference>
<dbReference type="InterPro" id="IPR018060">
    <property type="entry name" value="HTH_AraC"/>
</dbReference>
<reference evidence="5 6" key="1">
    <citation type="journal article" date="2016" name="Front. Microbiol.">
        <title>Genomic Resource of Rice Seed Associated Bacteria.</title>
        <authorList>
            <person name="Midha S."/>
            <person name="Bansal K."/>
            <person name="Sharma S."/>
            <person name="Kumar N."/>
            <person name="Patil P.P."/>
            <person name="Chaudhry V."/>
            <person name="Patil P.B."/>
        </authorList>
    </citation>
    <scope>NUCLEOTIDE SEQUENCE [LARGE SCALE GENOMIC DNA]</scope>
    <source>
        <strain evidence="5 6">RSA3</strain>
    </source>
</reference>
<dbReference type="GO" id="GO:0043565">
    <property type="term" value="F:sequence-specific DNA binding"/>
    <property type="evidence" value="ECO:0007669"/>
    <property type="project" value="InterPro"/>
</dbReference>
<evidence type="ECO:0000256" key="1">
    <source>
        <dbReference type="ARBA" id="ARBA00023015"/>
    </source>
</evidence>
<keyword evidence="1" id="KW-0805">Transcription regulation</keyword>
<name>A0A147F9Q4_MICTE</name>
<evidence type="ECO:0000256" key="2">
    <source>
        <dbReference type="ARBA" id="ARBA00023125"/>
    </source>
</evidence>
<dbReference type="PANTHER" id="PTHR46796">
    <property type="entry name" value="HTH-TYPE TRANSCRIPTIONAL ACTIVATOR RHAS-RELATED"/>
    <property type="match status" value="1"/>
</dbReference>
<dbReference type="InterPro" id="IPR009057">
    <property type="entry name" value="Homeodomain-like_sf"/>
</dbReference>
<dbReference type="InterPro" id="IPR018062">
    <property type="entry name" value="HTH_AraC-typ_CS"/>
</dbReference>
<organism evidence="5 6">
    <name type="scientific">Microbacterium testaceum</name>
    <name type="common">Aureobacterium testaceum</name>
    <name type="synonym">Brevibacterium testaceum</name>
    <dbReference type="NCBI Taxonomy" id="2033"/>
    <lineage>
        <taxon>Bacteria</taxon>
        <taxon>Bacillati</taxon>
        <taxon>Actinomycetota</taxon>
        <taxon>Actinomycetes</taxon>
        <taxon>Micrococcales</taxon>
        <taxon>Microbacteriaceae</taxon>
        <taxon>Microbacterium</taxon>
    </lineage>
</organism>
<dbReference type="GO" id="GO:0003700">
    <property type="term" value="F:DNA-binding transcription factor activity"/>
    <property type="evidence" value="ECO:0007669"/>
    <property type="project" value="InterPro"/>
</dbReference>
<sequence>MTSHAAALDRALASLEIRADHARRSTLEAGERLTVPPGETTLLFVRAGEITGDIGENLGCSIDAGSGEAATLRGRRTLLAGDALVSLGCQHLALTSQSGAEVTVISVRVARTLLSGALPGVVFVNDFARAEPAAAALAAHLGQSPRPGDTTICHIMVRTVVLAAIRAWAFADANAAWPPRSEDPFLDRAAAAIVADPGHTWTTDELAGLAAMSRSVFAERFREAFGRSPGGYVTDARVHRAKELLEAGESVSEVSRTLGYASDEGFRRAFRRVTGVAPSRWRASAGPVPIAHG</sequence>
<dbReference type="PROSITE" id="PS00041">
    <property type="entry name" value="HTH_ARAC_FAMILY_1"/>
    <property type="match status" value="1"/>
</dbReference>
<dbReference type="EMBL" id="LDRV01000029">
    <property type="protein sequence ID" value="KTS13296.1"/>
    <property type="molecule type" value="Genomic_DNA"/>
</dbReference>
<dbReference type="SUPFAM" id="SSF46689">
    <property type="entry name" value="Homeodomain-like"/>
    <property type="match status" value="2"/>
</dbReference>
<dbReference type="AlphaFoldDB" id="A0A147F9Q4"/>